<protein>
    <recommendedName>
        <fullName evidence="5">SGNH hydrolase-type esterase domain-containing protein</fullName>
    </recommendedName>
</protein>
<dbReference type="Gene3D" id="3.40.50.1110">
    <property type="entry name" value="SGNH hydrolase"/>
    <property type="match status" value="1"/>
</dbReference>
<reference evidence="3" key="1">
    <citation type="journal article" date="2021" name="PeerJ">
        <title>Extensive microbial diversity within the chicken gut microbiome revealed by metagenomics and culture.</title>
        <authorList>
            <person name="Gilroy R."/>
            <person name="Ravi A."/>
            <person name="Getino M."/>
            <person name="Pursley I."/>
            <person name="Horton D.L."/>
            <person name="Alikhan N.F."/>
            <person name="Baker D."/>
            <person name="Gharbi K."/>
            <person name="Hall N."/>
            <person name="Watson M."/>
            <person name="Adriaenssens E.M."/>
            <person name="Foster-Nyarko E."/>
            <person name="Jarju S."/>
            <person name="Secka A."/>
            <person name="Antonio M."/>
            <person name="Oren A."/>
            <person name="Chaudhuri R.R."/>
            <person name="La Ragione R."/>
            <person name="Hildebrand F."/>
            <person name="Pallen M.J."/>
        </authorList>
    </citation>
    <scope>NUCLEOTIDE SEQUENCE</scope>
    <source>
        <strain evidence="3">ChiBcec1-1630</strain>
    </source>
</reference>
<keyword evidence="2" id="KW-0812">Transmembrane</keyword>
<feature type="compositionally biased region" description="Basic and acidic residues" evidence="1">
    <location>
        <begin position="1"/>
        <end position="15"/>
    </location>
</feature>
<evidence type="ECO:0000313" key="4">
    <source>
        <dbReference type="Proteomes" id="UP000823922"/>
    </source>
</evidence>
<accession>A0A9D2QKP4</accession>
<dbReference type="EMBL" id="DWVS01000333">
    <property type="protein sequence ID" value="HJC88908.1"/>
    <property type="molecule type" value="Genomic_DNA"/>
</dbReference>
<comment type="caution">
    <text evidence="3">The sequence shown here is derived from an EMBL/GenBank/DDBJ whole genome shotgun (WGS) entry which is preliminary data.</text>
</comment>
<reference evidence="3" key="2">
    <citation type="submission" date="2021-04" db="EMBL/GenBank/DDBJ databases">
        <authorList>
            <person name="Gilroy R."/>
        </authorList>
    </citation>
    <scope>NUCLEOTIDE SEQUENCE</scope>
    <source>
        <strain evidence="3">ChiBcec1-1630</strain>
    </source>
</reference>
<evidence type="ECO:0000256" key="1">
    <source>
        <dbReference type="SAM" id="MobiDB-lite"/>
    </source>
</evidence>
<name>A0A9D2QKP4_9FIRM</name>
<dbReference type="AlphaFoldDB" id="A0A9D2QKP4"/>
<feature type="compositionally biased region" description="Basic residues" evidence="1">
    <location>
        <begin position="76"/>
        <end position="85"/>
    </location>
</feature>
<gene>
    <name evidence="3" type="ORF">H9926_12935</name>
</gene>
<evidence type="ECO:0008006" key="5">
    <source>
        <dbReference type="Google" id="ProtNLM"/>
    </source>
</evidence>
<dbReference type="InterPro" id="IPR036514">
    <property type="entry name" value="SGNH_hydro_sf"/>
</dbReference>
<keyword evidence="2" id="KW-0472">Membrane</keyword>
<feature type="region of interest" description="Disordered" evidence="1">
    <location>
        <begin position="1"/>
        <end position="103"/>
    </location>
</feature>
<dbReference type="Proteomes" id="UP000823922">
    <property type="component" value="Unassembled WGS sequence"/>
</dbReference>
<organism evidence="3 4">
    <name type="scientific">Candidatus Eisenbergiella intestinigallinarum</name>
    <dbReference type="NCBI Taxonomy" id="2838549"/>
    <lineage>
        <taxon>Bacteria</taxon>
        <taxon>Bacillati</taxon>
        <taxon>Bacillota</taxon>
        <taxon>Clostridia</taxon>
        <taxon>Lachnospirales</taxon>
        <taxon>Lachnospiraceae</taxon>
        <taxon>Eisenbergiella</taxon>
    </lineage>
</organism>
<keyword evidence="2" id="KW-1133">Transmembrane helix</keyword>
<sequence length="419" mass="46528">MNHMTDDTRQSRESEETMPSGDDLLFSEEELLEEELFSEEEENAPRPQKQGGAVPRSGSSGRKRGASGKAGLSGKGTRRRKKKGGRKTESSASRSSSHARKRRRMTRSDYIHLALLAVILLMFLSAAIRLIIWNIGVDSGYDPNADTSEFDTEPQDYIQPMDASLLEGHEDDGITTIVTLGNAPFSDERGNTGLAEMIAQKCDAVVYNCAFPDSYLSMKYQEYSDSYPQDALSLYLVTASLCGGDFTLMEHAAGLVEDTEGTREALNTLKSVDFSTVDMIVIMYDLSDYKDDRPVMDENNDINLLTWNGALNASIGLIKQTYPYIRIVVLSPSYGQYTDENGNLINADTEDLGNGTLPDYILHEIDVAMANGVSILDNYYGSVTENQAEECLTDGYHLNEAGRERIARRFAEKIFLIRD</sequence>
<feature type="compositionally biased region" description="Acidic residues" evidence="1">
    <location>
        <begin position="25"/>
        <end position="42"/>
    </location>
</feature>
<proteinExistence type="predicted"/>
<dbReference type="SUPFAM" id="SSF52266">
    <property type="entry name" value="SGNH hydrolase"/>
    <property type="match status" value="1"/>
</dbReference>
<evidence type="ECO:0000256" key="2">
    <source>
        <dbReference type="SAM" id="Phobius"/>
    </source>
</evidence>
<feature type="transmembrane region" description="Helical" evidence="2">
    <location>
        <begin position="110"/>
        <end position="133"/>
    </location>
</feature>
<evidence type="ECO:0000313" key="3">
    <source>
        <dbReference type="EMBL" id="HJC88908.1"/>
    </source>
</evidence>